<dbReference type="PANTHER" id="PTHR48098:SF6">
    <property type="entry name" value="FERRI-BACILLIBACTIN ESTERASE BESA"/>
    <property type="match status" value="1"/>
</dbReference>
<dbReference type="Pfam" id="PF00756">
    <property type="entry name" value="Esterase"/>
    <property type="match status" value="1"/>
</dbReference>
<reference evidence="2" key="1">
    <citation type="submission" date="2023-03" db="EMBL/GenBank/DDBJ databases">
        <title>Actinoallomurus iriomotensis NBRC 103684.</title>
        <authorList>
            <person name="Ichikawa N."/>
            <person name="Sato H."/>
            <person name="Tonouchi N."/>
        </authorList>
    </citation>
    <scope>NUCLEOTIDE SEQUENCE</scope>
    <source>
        <strain evidence="2">NBRC 103684</strain>
    </source>
</reference>
<evidence type="ECO:0000313" key="3">
    <source>
        <dbReference type="Proteomes" id="UP001165074"/>
    </source>
</evidence>
<dbReference type="InterPro" id="IPR050583">
    <property type="entry name" value="Mycobacterial_A85_antigen"/>
</dbReference>
<sequence>MPPWSAAPAGRLDEHVIDSDALRGNPLGDPHERPLEVYVPPGYDEEPERRYPSVYVIQGYTGQLPMWHNRAPWRPTFPELADRLFARGEAPPVIVVYVDAWTSVGGSQFLDSPGTGRYHTYLCEEVVSFVDARYRTLASRDHRAISGKSSGGYGAMVTPMLRPDVFGALATHAGDALFDVCYRPHFPKVARQLRDSYDGSVEAFLADFRGRIAGTRETDFALIEQYGYAAAYSADADGTVRLPFDDTGDVIPEVWERWLARDPVLMAARPDHAEALRSMRAIWIDAGTRDEYHLDFGAVAFRRAVEAAGVADDDVHFELFDAGHRAIEYRYPLALAWLAERLTP</sequence>
<name>A0A9W6S3D3_9ACTN</name>
<accession>A0A9W6S3D3</accession>
<dbReference type="EMBL" id="BSTK01000005">
    <property type="protein sequence ID" value="GLY86339.1"/>
    <property type="molecule type" value="Genomic_DNA"/>
</dbReference>
<dbReference type="AlphaFoldDB" id="A0A9W6S3D3"/>
<dbReference type="RefSeq" id="WP_285574196.1">
    <property type="nucleotide sequence ID" value="NZ_BSTK01000005.1"/>
</dbReference>
<dbReference type="SUPFAM" id="SSF53474">
    <property type="entry name" value="alpha/beta-Hydrolases"/>
    <property type="match status" value="1"/>
</dbReference>
<comment type="caution">
    <text evidence="2">The sequence shown here is derived from an EMBL/GenBank/DDBJ whole genome shotgun (WGS) entry which is preliminary data.</text>
</comment>
<keyword evidence="3" id="KW-1185">Reference proteome</keyword>
<protein>
    <submittedName>
        <fullName evidence="2">Enterochelin esterase</fullName>
    </submittedName>
</protein>
<dbReference type="PANTHER" id="PTHR48098">
    <property type="entry name" value="ENTEROCHELIN ESTERASE-RELATED"/>
    <property type="match status" value="1"/>
</dbReference>
<feature type="region of interest" description="Disordered" evidence="1">
    <location>
        <begin position="15"/>
        <end position="34"/>
    </location>
</feature>
<gene>
    <name evidence="2" type="primary">fes</name>
    <name evidence="2" type="ORF">Airi02_042680</name>
</gene>
<evidence type="ECO:0000256" key="1">
    <source>
        <dbReference type="SAM" id="MobiDB-lite"/>
    </source>
</evidence>
<dbReference type="Gene3D" id="3.40.50.1820">
    <property type="entry name" value="alpha/beta hydrolase"/>
    <property type="match status" value="1"/>
</dbReference>
<dbReference type="Proteomes" id="UP001165074">
    <property type="component" value="Unassembled WGS sequence"/>
</dbReference>
<evidence type="ECO:0000313" key="2">
    <source>
        <dbReference type="EMBL" id="GLY86339.1"/>
    </source>
</evidence>
<dbReference type="InterPro" id="IPR029058">
    <property type="entry name" value="AB_hydrolase_fold"/>
</dbReference>
<proteinExistence type="predicted"/>
<dbReference type="InterPro" id="IPR000801">
    <property type="entry name" value="Esterase-like"/>
</dbReference>
<organism evidence="2 3">
    <name type="scientific">Actinoallomurus iriomotensis</name>
    <dbReference type="NCBI Taxonomy" id="478107"/>
    <lineage>
        <taxon>Bacteria</taxon>
        <taxon>Bacillati</taxon>
        <taxon>Actinomycetota</taxon>
        <taxon>Actinomycetes</taxon>
        <taxon>Streptosporangiales</taxon>
        <taxon>Thermomonosporaceae</taxon>
        <taxon>Actinoallomurus</taxon>
    </lineage>
</organism>